<protein>
    <submittedName>
        <fullName evidence="2">Reverse transcriptase ribonuclease h</fullName>
    </submittedName>
</protein>
<keyword evidence="2" id="KW-0548">Nucleotidyltransferase</keyword>
<dbReference type="STRING" id="5353.A0A1Q3ENH6"/>
<feature type="region of interest" description="Disordered" evidence="1">
    <location>
        <begin position="83"/>
        <end position="107"/>
    </location>
</feature>
<gene>
    <name evidence="2" type="ORF">LENED_010817</name>
</gene>
<comment type="caution">
    <text evidence="2">The sequence shown here is derived from an EMBL/GenBank/DDBJ whole genome shotgun (WGS) entry which is preliminary data.</text>
</comment>
<dbReference type="AlphaFoldDB" id="A0A1Q3ENH6"/>
<proteinExistence type="predicted"/>
<accession>A0A1Q3ENH6</accession>
<sequence length="688" mass="77293">MDIGLKLKLNFKIDKENRKRREKSLEFQLGNSAEDASDIASFVTIDTKSLDNIRKDRTIFERLKDYLTTDTLDFFRQRNKAEEADRRSRTRGREEEDAEEGARKKRKTGKVVLVPRNAGPRVITFDTLLFDTIDAFPIFPLFLFTNKNLDLINTHMPELKRTKISHIKGKPHVLDLKEIAKWVKEAGGTSHDENLDFIQWSQAAKNFYQFECLRDEDLGKEAPRALFYVEHFAFFMNQQDSEDFFAYWLKVEIRLRKEHQSKLYAFDSDTYKQEWTLVRAKRISDLKYATSPSISTSTQTSSSSRAPAPGALSTTSQKPFPSGNKERTAAPCCLGCTAHGHKLDGHDNMKNGPFCWAQNIKELISTPGGKKAATRSTAAPLTTHSSGNAPFSPLSPREDSRESLAPPPLIFHDFADSMFTRRALPGSSAEHLKLYEQIVTPYNANAFEHELKTHNLLDWHLLLVNILRNGTPLGEMPQLTKSIIIPNHMLVAKFPQVVKDYLAEEKSKGQMLGPFLLREIESIMHGHIMSSPLIVAEQVQAPGIPTKFRVCQHLSKEGKDEDGNQFPSVNSFITKDLFPTSFDAASKVAELISLAPPGTQACTIDIAKFHRTIPLIPHHKPFLVAQDPDGGFWADHCYCFGAASASSSAGMVSGAVIDIWREKGIGPIPKYEDDLLAIRSPNAIGNYC</sequence>
<reference evidence="2 3" key="1">
    <citation type="submission" date="2016-08" db="EMBL/GenBank/DDBJ databases">
        <authorList>
            <consortium name="Lentinula edodes genome sequencing consortium"/>
            <person name="Sakamoto Y."/>
            <person name="Nakade K."/>
            <person name="Sato S."/>
            <person name="Yoshida Y."/>
            <person name="Miyazaki K."/>
            <person name="Natsume S."/>
            <person name="Konno N."/>
        </authorList>
    </citation>
    <scope>NUCLEOTIDE SEQUENCE [LARGE SCALE GENOMIC DNA]</scope>
    <source>
        <strain evidence="2 3">NBRC 111202</strain>
    </source>
</reference>
<dbReference type="EMBL" id="BDGU01000711">
    <property type="protein sequence ID" value="GAW08736.1"/>
    <property type="molecule type" value="Genomic_DNA"/>
</dbReference>
<dbReference type="InterPro" id="IPR052055">
    <property type="entry name" value="Hepadnavirus_pol/RT"/>
</dbReference>
<feature type="region of interest" description="Disordered" evidence="1">
    <location>
        <begin position="367"/>
        <end position="406"/>
    </location>
</feature>
<dbReference type="PANTHER" id="PTHR33050">
    <property type="entry name" value="REVERSE TRANSCRIPTASE DOMAIN-CONTAINING PROTEIN"/>
    <property type="match status" value="1"/>
</dbReference>
<organism evidence="2 3">
    <name type="scientific">Lentinula edodes</name>
    <name type="common">Shiitake mushroom</name>
    <name type="synonym">Lentinus edodes</name>
    <dbReference type="NCBI Taxonomy" id="5353"/>
    <lineage>
        <taxon>Eukaryota</taxon>
        <taxon>Fungi</taxon>
        <taxon>Dikarya</taxon>
        <taxon>Basidiomycota</taxon>
        <taxon>Agaricomycotina</taxon>
        <taxon>Agaricomycetes</taxon>
        <taxon>Agaricomycetidae</taxon>
        <taxon>Agaricales</taxon>
        <taxon>Marasmiineae</taxon>
        <taxon>Omphalotaceae</taxon>
        <taxon>Lentinula</taxon>
    </lineage>
</organism>
<name>A0A1Q3ENH6_LENED</name>
<feature type="region of interest" description="Disordered" evidence="1">
    <location>
        <begin position="292"/>
        <end position="324"/>
    </location>
</feature>
<evidence type="ECO:0000256" key="1">
    <source>
        <dbReference type="SAM" id="MobiDB-lite"/>
    </source>
</evidence>
<feature type="compositionally biased region" description="Polar residues" evidence="1">
    <location>
        <begin position="374"/>
        <end position="389"/>
    </location>
</feature>
<dbReference type="Proteomes" id="UP000188533">
    <property type="component" value="Unassembled WGS sequence"/>
</dbReference>
<evidence type="ECO:0000313" key="3">
    <source>
        <dbReference type="Proteomes" id="UP000188533"/>
    </source>
</evidence>
<evidence type="ECO:0000313" key="2">
    <source>
        <dbReference type="EMBL" id="GAW08736.1"/>
    </source>
</evidence>
<dbReference type="GO" id="GO:0003964">
    <property type="term" value="F:RNA-directed DNA polymerase activity"/>
    <property type="evidence" value="ECO:0007669"/>
    <property type="project" value="UniProtKB-KW"/>
</dbReference>
<feature type="compositionally biased region" description="Basic and acidic residues" evidence="1">
    <location>
        <begin position="83"/>
        <end position="94"/>
    </location>
</feature>
<feature type="compositionally biased region" description="Low complexity" evidence="1">
    <location>
        <begin position="292"/>
        <end position="304"/>
    </location>
</feature>
<keyword evidence="2" id="KW-0808">Transferase</keyword>
<keyword evidence="2" id="KW-0695">RNA-directed DNA polymerase</keyword>
<dbReference type="PANTHER" id="PTHR33050:SF7">
    <property type="entry name" value="RIBONUCLEASE H"/>
    <property type="match status" value="1"/>
</dbReference>
<keyword evidence="3" id="KW-1185">Reference proteome</keyword>
<reference evidence="2 3" key="2">
    <citation type="submission" date="2017-02" db="EMBL/GenBank/DDBJ databases">
        <title>A genome survey and senescence transcriptome analysis in Lentinula edodes.</title>
        <authorList>
            <person name="Sakamoto Y."/>
            <person name="Nakade K."/>
            <person name="Sato S."/>
            <person name="Yoshida Y."/>
            <person name="Miyazaki K."/>
            <person name="Natsume S."/>
            <person name="Konno N."/>
        </authorList>
    </citation>
    <scope>NUCLEOTIDE SEQUENCE [LARGE SCALE GENOMIC DNA]</scope>
    <source>
        <strain evidence="2 3">NBRC 111202</strain>
    </source>
</reference>